<evidence type="ECO:0000256" key="7">
    <source>
        <dbReference type="ARBA" id="ARBA00023136"/>
    </source>
</evidence>
<evidence type="ECO:0000256" key="9">
    <source>
        <dbReference type="ARBA" id="ARBA00023157"/>
    </source>
</evidence>
<evidence type="ECO:0000256" key="15">
    <source>
        <dbReference type="ARBA" id="ARBA00031717"/>
    </source>
</evidence>
<feature type="transmembrane region" description="Helical" evidence="20">
    <location>
        <begin position="453"/>
        <end position="481"/>
    </location>
</feature>
<keyword evidence="11" id="KW-0325">Glycoprotein</keyword>
<evidence type="ECO:0000256" key="1">
    <source>
        <dbReference type="ARBA" id="ARBA00004651"/>
    </source>
</evidence>
<evidence type="ECO:0000256" key="18">
    <source>
        <dbReference type="RuleBase" id="RU000688"/>
    </source>
</evidence>
<evidence type="ECO:0000256" key="4">
    <source>
        <dbReference type="ARBA" id="ARBA00022692"/>
    </source>
</evidence>
<proteinExistence type="inferred from homology"/>
<accession>A0A8B8XIB4</accession>
<dbReference type="PANTHER" id="PTHR46925:SF1">
    <property type="entry name" value="NEUROMEDIN-K RECEPTOR"/>
    <property type="match status" value="1"/>
</dbReference>
<dbReference type="PROSITE" id="PS00237">
    <property type="entry name" value="G_PROTEIN_RECEP_F1_1"/>
    <property type="match status" value="1"/>
</dbReference>
<keyword evidence="7 20" id="KW-0472">Membrane</keyword>
<evidence type="ECO:0000256" key="13">
    <source>
        <dbReference type="ARBA" id="ARBA00023288"/>
    </source>
</evidence>
<evidence type="ECO:0000256" key="6">
    <source>
        <dbReference type="ARBA" id="ARBA00023040"/>
    </source>
</evidence>
<dbReference type="PRINTS" id="PR00244">
    <property type="entry name" value="NEUROKININR"/>
</dbReference>
<evidence type="ECO:0000256" key="16">
    <source>
        <dbReference type="ARBA" id="ARBA00032354"/>
    </source>
</evidence>
<dbReference type="InterPro" id="IPR001681">
    <property type="entry name" value="Neurokn_rcpt"/>
</dbReference>
<feature type="region of interest" description="Disordered" evidence="19">
    <location>
        <begin position="571"/>
        <end position="621"/>
    </location>
</feature>
<dbReference type="GO" id="GO:1902093">
    <property type="term" value="P:positive regulation of flagellated sperm motility"/>
    <property type="evidence" value="ECO:0007669"/>
    <property type="project" value="TreeGrafter"/>
</dbReference>
<keyword evidence="8" id="KW-0564">Palmitate</keyword>
<evidence type="ECO:0000256" key="11">
    <source>
        <dbReference type="ARBA" id="ARBA00023180"/>
    </source>
</evidence>
<evidence type="ECO:0000256" key="8">
    <source>
        <dbReference type="ARBA" id="ARBA00023139"/>
    </source>
</evidence>
<dbReference type="RefSeq" id="XP_036709289.1">
    <property type="nucleotide sequence ID" value="XM_036853394.1"/>
</dbReference>
<feature type="disulfide bond" evidence="17">
    <location>
        <begin position="314"/>
        <end position="389"/>
    </location>
</feature>
<evidence type="ECO:0000256" key="3">
    <source>
        <dbReference type="ARBA" id="ARBA00022475"/>
    </source>
</evidence>
<evidence type="ECO:0000259" key="21">
    <source>
        <dbReference type="PROSITE" id="PS50262"/>
    </source>
</evidence>
<feature type="region of interest" description="Disordered" evidence="19">
    <location>
        <begin position="18"/>
        <end position="66"/>
    </location>
</feature>
<keyword evidence="22" id="KW-1185">Reference proteome</keyword>
<feature type="transmembrane region" description="Helical" evidence="20">
    <location>
        <begin position="493"/>
        <end position="515"/>
    </location>
</feature>
<feature type="transmembrane region" description="Helical" evidence="20">
    <location>
        <begin position="241"/>
        <end position="267"/>
    </location>
</feature>
<protein>
    <recommendedName>
        <fullName evidence="2">Neuromedin-K receptor</fullName>
    </recommendedName>
    <alternativeName>
        <fullName evidence="16">NK-3 receptor</fullName>
    </alternativeName>
    <alternativeName>
        <fullName evidence="14">Neurokinin B receptor</fullName>
    </alternativeName>
    <alternativeName>
        <fullName evidence="15">Tachykinin receptor 3</fullName>
    </alternativeName>
</protein>
<dbReference type="KEGG" id="bmus:118895828"/>
<evidence type="ECO:0000256" key="17">
    <source>
        <dbReference type="PIRSR" id="PIRSR601681-50"/>
    </source>
</evidence>
<dbReference type="PROSITE" id="PS50262">
    <property type="entry name" value="G_PROTEIN_RECEP_F1_2"/>
    <property type="match status" value="1"/>
</dbReference>
<dbReference type="PRINTS" id="PR01026">
    <property type="entry name" value="NEUROKININ3R"/>
</dbReference>
<sequence length="621" mass="68792">MNETQRAGVEERRAIVSQEGARQLRTTSRKQGTMTNYKARSSPRCSALQPVPGNSRRGGPGVLRGRQPLASLFPTVSSFLPARFADSSEKVPPFSPSPAGSKHTLTSKGCGYLSTSLSGGAEVHSAAKLPGSREELRGRRPGRTAGESGEPGCRPIAMVSLPVAANWTDWGTAGADAGNPSAALEAGAAAGEAEPEWLQLLVQAGNLSASSSTLGLAAASAAPSQFRANLTNQFVQPSWRIALWSLAYGVVVAVAVFGNLIVIWIILAHKRMRTVTNYFLVNLAFSDASMAAFNTLVNFIYALHSEWYFGANYCRFQNFFPITAVFASIYSMTAIAVDRYMAIIDPLKPRLSATATKIVIGGIWILAFLLAFPQCLYSKTKVMPGRTLCYVQWPEGPKQHFTYHIIVIILVYCFPLLIMGITYTIVGITLWGGEIPGDTCDKYHEQLKAKRKVVKMMIIVVVTFAICWLPYHIYFILTAIYQQLNRWKYIQQVYLASFWLAMSSTMYNPIIYCCLNQRFRAGFKRAFRWCPFIRVSSYDELELKTTRFHPTRQSSLYTATRMESMTVVFDPNDADKTKSSRKNRVPPRDPSFNGCSRRNSKSASTTSSFISSPYTSVDEYS</sequence>
<dbReference type="GO" id="GO:0005886">
    <property type="term" value="C:plasma membrane"/>
    <property type="evidence" value="ECO:0007669"/>
    <property type="project" value="UniProtKB-SubCell"/>
</dbReference>
<dbReference type="InterPro" id="IPR017452">
    <property type="entry name" value="GPCR_Rhodpsn_7TM"/>
</dbReference>
<dbReference type="GO" id="GO:0004995">
    <property type="term" value="F:tachykinin receptor activity"/>
    <property type="evidence" value="ECO:0007669"/>
    <property type="project" value="InterPro"/>
</dbReference>
<dbReference type="GeneID" id="118895828"/>
<dbReference type="OrthoDB" id="5981855at2759"/>
<evidence type="ECO:0000256" key="14">
    <source>
        <dbReference type="ARBA" id="ARBA00031300"/>
    </source>
</evidence>
<evidence type="ECO:0000313" key="23">
    <source>
        <dbReference type="RefSeq" id="XP_036709289.1"/>
    </source>
</evidence>
<comment type="similarity">
    <text evidence="18">Belongs to the G-protein coupled receptor 1 family.</text>
</comment>
<feature type="transmembrane region" description="Helical" evidence="20">
    <location>
        <begin position="316"/>
        <end position="337"/>
    </location>
</feature>
<feature type="compositionally biased region" description="Polar residues" evidence="19">
    <location>
        <begin position="24"/>
        <end position="39"/>
    </location>
</feature>
<feature type="region of interest" description="Disordered" evidence="19">
    <location>
        <begin position="86"/>
        <end position="106"/>
    </location>
</feature>
<keyword evidence="9 17" id="KW-1015">Disulfide bond</keyword>
<evidence type="ECO:0000256" key="10">
    <source>
        <dbReference type="ARBA" id="ARBA00023170"/>
    </source>
</evidence>
<dbReference type="InterPro" id="IPR001013">
    <property type="entry name" value="NK3_rcpt"/>
</dbReference>
<dbReference type="GO" id="GO:0097225">
    <property type="term" value="C:sperm midpiece"/>
    <property type="evidence" value="ECO:0007669"/>
    <property type="project" value="TreeGrafter"/>
</dbReference>
<feature type="region of interest" description="Disordered" evidence="19">
    <location>
        <begin position="123"/>
        <end position="154"/>
    </location>
</feature>
<dbReference type="SUPFAM" id="SSF81321">
    <property type="entry name" value="Family A G protein-coupled receptor-like"/>
    <property type="match status" value="1"/>
</dbReference>
<feature type="compositionally biased region" description="Low complexity" evidence="19">
    <location>
        <begin position="601"/>
        <end position="621"/>
    </location>
</feature>
<dbReference type="FunFam" id="1.20.1070.10:FF:000078">
    <property type="entry name" value="Neuromedin-K receptor"/>
    <property type="match status" value="1"/>
</dbReference>
<dbReference type="InterPro" id="IPR000276">
    <property type="entry name" value="GPCR_Rhodpsn"/>
</dbReference>
<evidence type="ECO:0000256" key="19">
    <source>
        <dbReference type="SAM" id="MobiDB-lite"/>
    </source>
</evidence>
<evidence type="ECO:0000313" key="22">
    <source>
        <dbReference type="Proteomes" id="UP000694857"/>
    </source>
</evidence>
<gene>
    <name evidence="23" type="primary">TACR3</name>
</gene>
<dbReference type="Gene3D" id="1.20.1070.10">
    <property type="entry name" value="Rhodopsin 7-helix transmembrane proteins"/>
    <property type="match status" value="1"/>
</dbReference>
<evidence type="ECO:0000256" key="12">
    <source>
        <dbReference type="ARBA" id="ARBA00023224"/>
    </source>
</evidence>
<reference evidence="23" key="1">
    <citation type="submission" date="2025-08" db="UniProtKB">
        <authorList>
            <consortium name="RefSeq"/>
        </authorList>
    </citation>
    <scope>IDENTIFICATION</scope>
    <source>
        <tissue evidence="23">Epidermis and Blubber</tissue>
    </source>
</reference>
<dbReference type="PRINTS" id="PR00237">
    <property type="entry name" value="GPCRRHODOPSN"/>
</dbReference>
<dbReference type="AlphaFoldDB" id="A0A8B8XIB4"/>
<keyword evidence="13" id="KW-0449">Lipoprotein</keyword>
<organism evidence="22 23">
    <name type="scientific">Balaenoptera musculus</name>
    <name type="common">Blue whale</name>
    <dbReference type="NCBI Taxonomy" id="9771"/>
    <lineage>
        <taxon>Eukaryota</taxon>
        <taxon>Metazoa</taxon>
        <taxon>Chordata</taxon>
        <taxon>Craniata</taxon>
        <taxon>Vertebrata</taxon>
        <taxon>Euteleostomi</taxon>
        <taxon>Mammalia</taxon>
        <taxon>Eutheria</taxon>
        <taxon>Laurasiatheria</taxon>
        <taxon>Artiodactyla</taxon>
        <taxon>Whippomorpha</taxon>
        <taxon>Cetacea</taxon>
        <taxon>Mysticeti</taxon>
        <taxon>Balaenopteridae</taxon>
        <taxon>Balaenoptera</taxon>
    </lineage>
</organism>
<name>A0A8B8XIB4_BALMU</name>
<keyword evidence="10 18" id="KW-0675">Receptor</keyword>
<keyword evidence="4 18" id="KW-0812">Transmembrane</keyword>
<evidence type="ECO:0000256" key="20">
    <source>
        <dbReference type="SAM" id="Phobius"/>
    </source>
</evidence>
<dbReference type="Pfam" id="PF00001">
    <property type="entry name" value="7tm_1"/>
    <property type="match status" value="1"/>
</dbReference>
<keyword evidence="3" id="KW-1003">Cell membrane</keyword>
<feature type="transmembrane region" description="Helical" evidence="20">
    <location>
        <begin position="358"/>
        <end position="377"/>
    </location>
</feature>
<dbReference type="SMART" id="SM01381">
    <property type="entry name" value="7TM_GPCR_Srsx"/>
    <property type="match status" value="1"/>
</dbReference>
<evidence type="ECO:0000256" key="5">
    <source>
        <dbReference type="ARBA" id="ARBA00022989"/>
    </source>
</evidence>
<keyword evidence="12 18" id="KW-0807">Transducer</keyword>
<feature type="domain" description="G-protein coupled receptors family 1 profile" evidence="21">
    <location>
        <begin position="258"/>
        <end position="512"/>
    </location>
</feature>
<dbReference type="PANTHER" id="PTHR46925">
    <property type="entry name" value="G-PROTEIN COUPLED RECEPTOR TKR-1-RELATED"/>
    <property type="match status" value="1"/>
</dbReference>
<comment type="subcellular location">
    <subcellularLocation>
        <location evidence="1">Cell membrane</location>
        <topology evidence="1">Multi-pass membrane protein</topology>
    </subcellularLocation>
</comment>
<keyword evidence="5 20" id="KW-1133">Transmembrane helix</keyword>
<dbReference type="CTD" id="6870"/>
<evidence type="ECO:0000256" key="2">
    <source>
        <dbReference type="ARBA" id="ARBA00020039"/>
    </source>
</evidence>
<dbReference type="CDD" id="cd16003">
    <property type="entry name" value="7tmA_NKR_NK3R"/>
    <property type="match status" value="1"/>
</dbReference>
<feature type="transmembrane region" description="Helical" evidence="20">
    <location>
        <begin position="279"/>
        <end position="304"/>
    </location>
</feature>
<dbReference type="Proteomes" id="UP000694857">
    <property type="component" value="Chromosome 5"/>
</dbReference>
<feature type="transmembrane region" description="Helical" evidence="20">
    <location>
        <begin position="403"/>
        <end position="432"/>
    </location>
</feature>
<keyword evidence="6 18" id="KW-0297">G-protein coupled receptor</keyword>